<accession>A0A922HQK6</accession>
<keyword evidence="2" id="KW-1185">Reference proteome</keyword>
<dbReference type="EMBL" id="ASGP02000007">
    <property type="protein sequence ID" value="KAH9497883.1"/>
    <property type="molecule type" value="Genomic_DNA"/>
</dbReference>
<evidence type="ECO:0000313" key="2">
    <source>
        <dbReference type="Proteomes" id="UP000790347"/>
    </source>
</evidence>
<gene>
    <name evidence="1" type="ORF">DERF_013830</name>
</gene>
<proteinExistence type="predicted"/>
<dbReference type="AlphaFoldDB" id="A0A922HQK6"/>
<name>A0A922HQK6_DERFA</name>
<sequence>MDDHEISKSVLRLLVIGDVDEYCGGLVRLDGLSRRYANLGFDGIVLNGVVVIHVESDAKW</sequence>
<reference evidence="1" key="1">
    <citation type="submission" date="2013-05" db="EMBL/GenBank/DDBJ databases">
        <authorList>
            <person name="Yim A.K.Y."/>
            <person name="Chan T.F."/>
            <person name="Ji K.M."/>
            <person name="Liu X.Y."/>
            <person name="Zhou J.W."/>
            <person name="Li R.Q."/>
            <person name="Yang K.Y."/>
            <person name="Li J."/>
            <person name="Li M."/>
            <person name="Law P.T.W."/>
            <person name="Wu Y.L."/>
            <person name="Cai Z.L."/>
            <person name="Qin H."/>
            <person name="Bao Y."/>
            <person name="Leung R.K.K."/>
            <person name="Ng P.K.S."/>
            <person name="Zou J."/>
            <person name="Zhong X.J."/>
            <person name="Ran P.X."/>
            <person name="Zhong N.S."/>
            <person name="Liu Z.G."/>
            <person name="Tsui S.K.W."/>
        </authorList>
    </citation>
    <scope>NUCLEOTIDE SEQUENCE</scope>
    <source>
        <strain evidence="1">Derf</strain>
        <tissue evidence="1">Whole organism</tissue>
    </source>
</reference>
<comment type="caution">
    <text evidence="1">The sequence shown here is derived from an EMBL/GenBank/DDBJ whole genome shotgun (WGS) entry which is preliminary data.</text>
</comment>
<protein>
    <submittedName>
        <fullName evidence="1">Uncharacterized protein</fullName>
    </submittedName>
</protein>
<organism evidence="1 2">
    <name type="scientific">Dermatophagoides farinae</name>
    <name type="common">American house dust mite</name>
    <dbReference type="NCBI Taxonomy" id="6954"/>
    <lineage>
        <taxon>Eukaryota</taxon>
        <taxon>Metazoa</taxon>
        <taxon>Ecdysozoa</taxon>
        <taxon>Arthropoda</taxon>
        <taxon>Chelicerata</taxon>
        <taxon>Arachnida</taxon>
        <taxon>Acari</taxon>
        <taxon>Acariformes</taxon>
        <taxon>Sarcoptiformes</taxon>
        <taxon>Astigmata</taxon>
        <taxon>Psoroptidia</taxon>
        <taxon>Analgoidea</taxon>
        <taxon>Pyroglyphidae</taxon>
        <taxon>Dermatophagoidinae</taxon>
        <taxon>Dermatophagoides</taxon>
    </lineage>
</organism>
<evidence type="ECO:0000313" key="1">
    <source>
        <dbReference type="EMBL" id="KAH9497883.1"/>
    </source>
</evidence>
<reference evidence="1" key="2">
    <citation type="journal article" date="2022" name="Res Sq">
        <title>Comparative Genomics Reveals Insights into the Divergent Evolution of Astigmatic Mites and Household Pest Adaptations.</title>
        <authorList>
            <person name="Xiong Q."/>
            <person name="Wan A.T.-Y."/>
            <person name="Liu X.-Y."/>
            <person name="Fung C.S.-H."/>
            <person name="Xiao X."/>
            <person name="Malainual N."/>
            <person name="Hou J."/>
            <person name="Wang L."/>
            <person name="Wang M."/>
            <person name="Yang K."/>
            <person name="Cui Y."/>
            <person name="Leung E."/>
            <person name="Nong W."/>
            <person name="Shin S.-K."/>
            <person name="Au S."/>
            <person name="Jeong K.Y."/>
            <person name="Chew F.T."/>
            <person name="Hui J."/>
            <person name="Leung T.F."/>
            <person name="Tungtrongchitr A."/>
            <person name="Zhong N."/>
            <person name="Liu Z."/>
            <person name="Tsui S."/>
        </authorList>
    </citation>
    <scope>NUCLEOTIDE SEQUENCE</scope>
    <source>
        <strain evidence="1">Derf</strain>
        <tissue evidence="1">Whole organism</tissue>
    </source>
</reference>
<dbReference type="Proteomes" id="UP000790347">
    <property type="component" value="Unassembled WGS sequence"/>
</dbReference>